<evidence type="ECO:0008006" key="3">
    <source>
        <dbReference type="Google" id="ProtNLM"/>
    </source>
</evidence>
<name>A0A855X390_9BACT</name>
<dbReference type="Proteomes" id="UP000250918">
    <property type="component" value="Unassembled WGS sequence"/>
</dbReference>
<proteinExistence type="predicted"/>
<dbReference type="EMBL" id="PQAP01000169">
    <property type="protein sequence ID" value="PWB69539.1"/>
    <property type="molecule type" value="Genomic_DNA"/>
</dbReference>
<organism evidence="1 2">
    <name type="scientific">candidate division GN15 bacterium</name>
    <dbReference type="NCBI Taxonomy" id="2072418"/>
    <lineage>
        <taxon>Bacteria</taxon>
        <taxon>candidate division GN15</taxon>
    </lineage>
</organism>
<comment type="caution">
    <text evidence="1">The sequence shown here is derived from an EMBL/GenBank/DDBJ whole genome shotgun (WGS) entry which is preliminary data.</text>
</comment>
<protein>
    <recommendedName>
        <fullName evidence="3">Transporter</fullName>
    </recommendedName>
</protein>
<evidence type="ECO:0000313" key="2">
    <source>
        <dbReference type="Proteomes" id="UP000250918"/>
    </source>
</evidence>
<reference evidence="1 2" key="1">
    <citation type="journal article" date="2018" name="ISME J.">
        <title>A methanotrophic archaeon couples anaerobic oxidation of methane to Fe(III) reduction.</title>
        <authorList>
            <person name="Cai C."/>
            <person name="Leu A.O."/>
            <person name="Xie G.J."/>
            <person name="Guo J."/>
            <person name="Feng Y."/>
            <person name="Zhao J.X."/>
            <person name="Tyson G.W."/>
            <person name="Yuan Z."/>
            <person name="Hu S."/>
        </authorList>
    </citation>
    <scope>NUCLEOTIDE SEQUENCE [LARGE SCALE GENOMIC DNA]</scope>
    <source>
        <strain evidence="1">FeB_12</strain>
    </source>
</reference>
<accession>A0A855X390</accession>
<gene>
    <name evidence="1" type="ORF">C3F09_10290</name>
</gene>
<dbReference type="AlphaFoldDB" id="A0A855X390"/>
<evidence type="ECO:0000313" key="1">
    <source>
        <dbReference type="EMBL" id="PWB69539.1"/>
    </source>
</evidence>
<sequence>MNFPFSLEEASDGSLNGELITADIAYAVDPWTQVSAILALPFAHAVDFGTQSSFGDIGFEYGRRFGRDATKGYFGIAPAITLPTGNQDYGLGAGRVTIDFPILYQKDIADLSLYTDLRYRLHGGDNGRSYWFWGVAGEQDISERFSVGAELFTATPSEESGPWAAGFNLGTNIALIGDTRFLFSIGRAFNREPKLTLYAGVQVLTRKEGQ</sequence>